<keyword evidence="3" id="KW-1185">Reference proteome</keyword>
<evidence type="ECO:0000313" key="2">
    <source>
        <dbReference type="EMBL" id="KAK8005825.1"/>
    </source>
</evidence>
<evidence type="ECO:0000313" key="3">
    <source>
        <dbReference type="Proteomes" id="UP001396898"/>
    </source>
</evidence>
<feature type="compositionally biased region" description="Low complexity" evidence="1">
    <location>
        <begin position="340"/>
        <end position="364"/>
    </location>
</feature>
<organism evidence="2 3">
    <name type="scientific">Apiospora marii</name>
    <dbReference type="NCBI Taxonomy" id="335849"/>
    <lineage>
        <taxon>Eukaryota</taxon>
        <taxon>Fungi</taxon>
        <taxon>Dikarya</taxon>
        <taxon>Ascomycota</taxon>
        <taxon>Pezizomycotina</taxon>
        <taxon>Sordariomycetes</taxon>
        <taxon>Xylariomycetidae</taxon>
        <taxon>Amphisphaeriales</taxon>
        <taxon>Apiosporaceae</taxon>
        <taxon>Apiospora</taxon>
    </lineage>
</organism>
<dbReference type="Proteomes" id="UP001396898">
    <property type="component" value="Unassembled WGS sequence"/>
</dbReference>
<reference evidence="2 3" key="1">
    <citation type="submission" date="2023-01" db="EMBL/GenBank/DDBJ databases">
        <title>Analysis of 21 Apiospora genomes using comparative genomics revels a genus with tremendous synthesis potential of carbohydrate active enzymes and secondary metabolites.</title>
        <authorList>
            <person name="Sorensen T."/>
        </authorList>
    </citation>
    <scope>NUCLEOTIDE SEQUENCE [LARGE SCALE GENOMIC DNA]</scope>
    <source>
        <strain evidence="2 3">CBS 20057</strain>
    </source>
</reference>
<gene>
    <name evidence="2" type="ORF">PG991_012122</name>
</gene>
<sequence>MAEQAEKERVFDIAATAANLKRATAAANKIVRDEYPPLDANDLQQLVRPPTLDPIHWTPAHLAASQAAWQADPMRPAILDLHGNNSIAPLWRYTMRFFRKFPDEIIGDNDLVYDDSSNSTVSVNGQDVRRPNWSAPFAKALLTLLCHDMWQDNPDAAAIALQYVIKCHNNDQRTMQWPKLGTTIDSSFLGQFRVTMALSPGNVELPEIHRQVDQRIGNRSVWSKLFSEIEALAFRAAPARAPLRSAPLTGNDVGTYTVATSHLNILINALDAIKDRHGMNLFRRAEFFHRTADAAMKSNDLPSKANFPAYREQALVAMRHRKAKAANVAAVPAAAPAAPAATTAPSTGAPAASASTSATAATTAPPAPPKDRPTITGGEPEPDDTEVPQTITLSAPNYALPARGTHEVSAEFASLDLE</sequence>
<comment type="caution">
    <text evidence="2">The sequence shown here is derived from an EMBL/GenBank/DDBJ whole genome shotgun (WGS) entry which is preliminary data.</text>
</comment>
<evidence type="ECO:0000256" key="1">
    <source>
        <dbReference type="SAM" id="MobiDB-lite"/>
    </source>
</evidence>
<protein>
    <submittedName>
        <fullName evidence="2">Uncharacterized protein</fullName>
    </submittedName>
</protein>
<accession>A0ABR1R8Y6</accession>
<proteinExistence type="predicted"/>
<name>A0ABR1R8Y6_9PEZI</name>
<feature type="region of interest" description="Disordered" evidence="1">
    <location>
        <begin position="340"/>
        <end position="403"/>
    </location>
</feature>
<dbReference type="EMBL" id="JAQQWI010000017">
    <property type="protein sequence ID" value="KAK8005825.1"/>
    <property type="molecule type" value="Genomic_DNA"/>
</dbReference>